<name>A0A085WKZ5_9BACT</name>
<evidence type="ECO:0008006" key="3">
    <source>
        <dbReference type="Google" id="ProtNLM"/>
    </source>
</evidence>
<sequence>MNRHVRSALLLGASLLGAGCEQSTNPGTSSFVPEIQYVSPESVTLTTRVSGVAWDPEAFFMSLATCGPTCPIPPFISEGMPLYQRSAIRGGSVSALDPTNGATVGDPSSTDGVGIWVLPKVPSRNTAPYFIVSASQGALPTEQIGPPLPAIPPTQYLKTLTLRPIKTVSGSCVSMEAVHVGSTGVLQAVAKQLSSQGKPTVVSDLLDPTQYHSVTVVGMFHAGNAALRAPAAGTGLSATSTTGSGAPVSYPVYHIDWAPPGTPPSNLRSDRGFIVSATDKSPVGFAVVLVPATLPRPAAITYTVTDPVEDAVARRPWVYMPITAPPTPGIVTFLGIQMGYQPPSIPLFQLPPPPGACVPL</sequence>
<accession>A0A085WKZ5</accession>
<evidence type="ECO:0000313" key="1">
    <source>
        <dbReference type="EMBL" id="KFE68358.1"/>
    </source>
</evidence>
<organism evidence="1 2">
    <name type="scientific">Hyalangium minutum</name>
    <dbReference type="NCBI Taxonomy" id="394096"/>
    <lineage>
        <taxon>Bacteria</taxon>
        <taxon>Pseudomonadati</taxon>
        <taxon>Myxococcota</taxon>
        <taxon>Myxococcia</taxon>
        <taxon>Myxococcales</taxon>
        <taxon>Cystobacterineae</taxon>
        <taxon>Archangiaceae</taxon>
        <taxon>Hyalangium</taxon>
    </lineage>
</organism>
<evidence type="ECO:0000313" key="2">
    <source>
        <dbReference type="Proteomes" id="UP000028725"/>
    </source>
</evidence>
<dbReference type="EMBL" id="JMCB01000006">
    <property type="protein sequence ID" value="KFE68358.1"/>
    <property type="molecule type" value="Genomic_DNA"/>
</dbReference>
<keyword evidence="2" id="KW-1185">Reference proteome</keyword>
<dbReference type="RefSeq" id="WP_044189072.1">
    <property type="nucleotide sequence ID" value="NZ_JMCB01000006.1"/>
</dbReference>
<proteinExistence type="predicted"/>
<dbReference type="STRING" id="394096.DB31_7595"/>
<dbReference type="Proteomes" id="UP000028725">
    <property type="component" value="Unassembled WGS sequence"/>
</dbReference>
<dbReference type="OrthoDB" id="5496233at2"/>
<comment type="caution">
    <text evidence="1">The sequence shown here is derived from an EMBL/GenBank/DDBJ whole genome shotgun (WGS) entry which is preliminary data.</text>
</comment>
<dbReference type="AlphaFoldDB" id="A0A085WKZ5"/>
<protein>
    <recommendedName>
        <fullName evidence="3">Lipoprotein</fullName>
    </recommendedName>
</protein>
<reference evidence="1 2" key="1">
    <citation type="submission" date="2014-04" db="EMBL/GenBank/DDBJ databases">
        <title>Genome assembly of Hyalangium minutum DSM 14724.</title>
        <authorList>
            <person name="Sharma G."/>
            <person name="Subramanian S."/>
        </authorList>
    </citation>
    <scope>NUCLEOTIDE SEQUENCE [LARGE SCALE GENOMIC DNA]</scope>
    <source>
        <strain evidence="1 2">DSM 14724</strain>
    </source>
</reference>
<gene>
    <name evidence="1" type="ORF">DB31_7595</name>
</gene>
<dbReference type="PROSITE" id="PS51257">
    <property type="entry name" value="PROKAR_LIPOPROTEIN"/>
    <property type="match status" value="1"/>
</dbReference>